<dbReference type="GO" id="GO:0070525">
    <property type="term" value="P:tRNA threonylcarbamoyladenosine metabolic process"/>
    <property type="evidence" value="ECO:0007669"/>
    <property type="project" value="TreeGrafter"/>
</dbReference>
<keyword evidence="3" id="KW-1185">Reference proteome</keyword>
<dbReference type="Gene3D" id="3.30.310.50">
    <property type="entry name" value="Alpha-D-phosphohexomutase, C-terminal domain"/>
    <property type="match status" value="1"/>
</dbReference>
<comment type="similarity">
    <text evidence="1">Belongs to the CTAG/PCC1 family.</text>
</comment>
<accession>A0A0A1T044</accession>
<name>A0A0A1T044_9HYPO</name>
<evidence type="ECO:0000313" key="3">
    <source>
        <dbReference type="Proteomes" id="UP000039046"/>
    </source>
</evidence>
<evidence type="ECO:0000256" key="1">
    <source>
        <dbReference type="ARBA" id="ARBA00007073"/>
    </source>
</evidence>
<reference evidence="2 3" key="1">
    <citation type="journal article" date="2015" name="Genome Announc.">
        <title>Draft Genome Sequence and Gene Annotation of the Entomopathogenic Fungus Verticillium hemipterigenum.</title>
        <authorList>
            <person name="Horn F."/>
            <person name="Habel A."/>
            <person name="Scharf D.H."/>
            <person name="Dworschak J."/>
            <person name="Brakhage A.A."/>
            <person name="Guthke R."/>
            <person name="Hertweck C."/>
            <person name="Linde J."/>
        </authorList>
    </citation>
    <scope>NUCLEOTIDE SEQUENCE [LARGE SCALE GENOMIC DNA]</scope>
</reference>
<dbReference type="OrthoDB" id="5344169at2759"/>
<dbReference type="PANTHER" id="PTHR31283:SF5">
    <property type="entry name" value="EKC_KEOPS COMPLEX SUBUNIT LAGE3"/>
    <property type="match status" value="1"/>
</dbReference>
<sequence length="110" mass="12001">MSGPQDFPCSIELRIPFPAKRLAVAAQGAISVDPELSGLVHRSFDLIPALLETDSLDGAHILKVDYQATTNRMLRVAVNSFMESLRLVVEVMETLDSDVLAHTNPTKTVP</sequence>
<dbReference type="GO" id="GO:0000408">
    <property type="term" value="C:EKC/KEOPS complex"/>
    <property type="evidence" value="ECO:0007669"/>
    <property type="project" value="TreeGrafter"/>
</dbReference>
<evidence type="ECO:0008006" key="4">
    <source>
        <dbReference type="Google" id="ProtNLM"/>
    </source>
</evidence>
<dbReference type="HOGENOM" id="CLU_113770_3_1_1"/>
<organism evidence="2 3">
    <name type="scientific">[Torrubiella] hemipterigena</name>
    <dbReference type="NCBI Taxonomy" id="1531966"/>
    <lineage>
        <taxon>Eukaryota</taxon>
        <taxon>Fungi</taxon>
        <taxon>Dikarya</taxon>
        <taxon>Ascomycota</taxon>
        <taxon>Pezizomycotina</taxon>
        <taxon>Sordariomycetes</taxon>
        <taxon>Hypocreomycetidae</taxon>
        <taxon>Hypocreales</taxon>
        <taxon>Clavicipitaceae</taxon>
        <taxon>Clavicipitaceae incertae sedis</taxon>
        <taxon>'Torrubiella' clade</taxon>
    </lineage>
</organism>
<evidence type="ECO:0000313" key="2">
    <source>
        <dbReference type="EMBL" id="CEJ90481.1"/>
    </source>
</evidence>
<dbReference type="Pfam" id="PF09341">
    <property type="entry name" value="Pcc1"/>
    <property type="match status" value="1"/>
</dbReference>
<dbReference type="PANTHER" id="PTHR31283">
    <property type="entry name" value="EKC/KEOPS COMPLEX SUBUNIT PCC1 FAMILY MEMBER"/>
    <property type="match status" value="1"/>
</dbReference>
<protein>
    <recommendedName>
        <fullName evidence="4">Transcription factor Pcc1</fullName>
    </recommendedName>
</protein>
<dbReference type="AlphaFoldDB" id="A0A0A1T044"/>
<dbReference type="Proteomes" id="UP000039046">
    <property type="component" value="Unassembled WGS sequence"/>
</dbReference>
<gene>
    <name evidence="2" type="ORF">VHEMI06268</name>
</gene>
<proteinExistence type="inferred from homology"/>
<dbReference type="InterPro" id="IPR015419">
    <property type="entry name" value="CTAG/Pcc1"/>
</dbReference>
<dbReference type="EMBL" id="CDHN01000003">
    <property type="protein sequence ID" value="CEJ90481.1"/>
    <property type="molecule type" value="Genomic_DNA"/>
</dbReference>